<evidence type="ECO:0000313" key="3">
    <source>
        <dbReference type="Proteomes" id="UP000054538"/>
    </source>
</evidence>
<reference evidence="3" key="2">
    <citation type="submission" date="2015-01" db="EMBL/GenBank/DDBJ databases">
        <title>Evolutionary Origins and Diversification of the Mycorrhizal Mutualists.</title>
        <authorList>
            <consortium name="DOE Joint Genome Institute"/>
            <consortium name="Mycorrhizal Genomics Consortium"/>
            <person name="Kohler A."/>
            <person name="Kuo A."/>
            <person name="Nagy L.G."/>
            <person name="Floudas D."/>
            <person name="Copeland A."/>
            <person name="Barry K.W."/>
            <person name="Cichocki N."/>
            <person name="Veneault-Fourrey C."/>
            <person name="LaButti K."/>
            <person name="Lindquist E.A."/>
            <person name="Lipzen A."/>
            <person name="Lundell T."/>
            <person name="Morin E."/>
            <person name="Murat C."/>
            <person name="Riley R."/>
            <person name="Ohm R."/>
            <person name="Sun H."/>
            <person name="Tunlid A."/>
            <person name="Henrissat B."/>
            <person name="Grigoriev I.V."/>
            <person name="Hibbett D.S."/>
            <person name="Martin F."/>
        </authorList>
    </citation>
    <scope>NUCLEOTIDE SEQUENCE [LARGE SCALE GENOMIC DNA]</scope>
    <source>
        <strain evidence="3">Ve08.2h10</strain>
    </source>
</reference>
<name>A0A0D0D720_9AGAM</name>
<accession>A0A0D0D720</accession>
<dbReference type="InParanoid" id="A0A0D0D720"/>
<evidence type="ECO:0000256" key="1">
    <source>
        <dbReference type="SAM" id="MobiDB-lite"/>
    </source>
</evidence>
<dbReference type="EMBL" id="KN827738">
    <property type="protein sequence ID" value="KIK75984.1"/>
    <property type="molecule type" value="Genomic_DNA"/>
</dbReference>
<dbReference type="HOGENOM" id="CLU_138694_0_0_1"/>
<sequence length="146" mass="16142">MYFETGASYLPTQQGKNVPQEVVPPVAWHIAQSASIQQPGTTYSGTESLFYKAKTFTTTDGDNVHINVHVIWQSDQNPVELSIGKIAEILIPAGSHCTSHVVIMQLEFLPELHPELHTPRLKLSEPEKKSSPQAQHTCSLFSGYSN</sequence>
<protein>
    <submittedName>
        <fullName evidence="2">Uncharacterized protein</fullName>
    </submittedName>
</protein>
<dbReference type="Proteomes" id="UP000054538">
    <property type="component" value="Unassembled WGS sequence"/>
</dbReference>
<dbReference type="STRING" id="930991.A0A0D0D720"/>
<dbReference type="AlphaFoldDB" id="A0A0D0D720"/>
<proteinExistence type="predicted"/>
<reference evidence="2 3" key="1">
    <citation type="submission" date="2014-04" db="EMBL/GenBank/DDBJ databases">
        <authorList>
            <consortium name="DOE Joint Genome Institute"/>
            <person name="Kuo A."/>
            <person name="Kohler A."/>
            <person name="Jargeat P."/>
            <person name="Nagy L.G."/>
            <person name="Floudas D."/>
            <person name="Copeland A."/>
            <person name="Barry K.W."/>
            <person name="Cichocki N."/>
            <person name="Veneault-Fourrey C."/>
            <person name="LaButti K."/>
            <person name="Lindquist E.A."/>
            <person name="Lipzen A."/>
            <person name="Lundell T."/>
            <person name="Morin E."/>
            <person name="Murat C."/>
            <person name="Sun H."/>
            <person name="Tunlid A."/>
            <person name="Henrissat B."/>
            <person name="Grigoriev I.V."/>
            <person name="Hibbett D.S."/>
            <person name="Martin F."/>
            <person name="Nordberg H.P."/>
            <person name="Cantor M.N."/>
            <person name="Hua S.X."/>
        </authorList>
    </citation>
    <scope>NUCLEOTIDE SEQUENCE [LARGE SCALE GENOMIC DNA]</scope>
    <source>
        <strain evidence="2 3">Ve08.2h10</strain>
    </source>
</reference>
<keyword evidence="3" id="KW-1185">Reference proteome</keyword>
<feature type="region of interest" description="Disordered" evidence="1">
    <location>
        <begin position="123"/>
        <end position="146"/>
    </location>
</feature>
<gene>
    <name evidence="2" type="ORF">PAXRUDRAFT_171120</name>
</gene>
<feature type="compositionally biased region" description="Polar residues" evidence="1">
    <location>
        <begin position="131"/>
        <end position="146"/>
    </location>
</feature>
<evidence type="ECO:0000313" key="2">
    <source>
        <dbReference type="EMBL" id="KIK75984.1"/>
    </source>
</evidence>
<organism evidence="2 3">
    <name type="scientific">Paxillus rubicundulus Ve08.2h10</name>
    <dbReference type="NCBI Taxonomy" id="930991"/>
    <lineage>
        <taxon>Eukaryota</taxon>
        <taxon>Fungi</taxon>
        <taxon>Dikarya</taxon>
        <taxon>Basidiomycota</taxon>
        <taxon>Agaricomycotina</taxon>
        <taxon>Agaricomycetes</taxon>
        <taxon>Agaricomycetidae</taxon>
        <taxon>Boletales</taxon>
        <taxon>Paxilineae</taxon>
        <taxon>Paxillaceae</taxon>
        <taxon>Paxillus</taxon>
    </lineage>
</organism>